<dbReference type="SUPFAM" id="SSF52096">
    <property type="entry name" value="ClpP/crotonase"/>
    <property type="match status" value="1"/>
</dbReference>
<proteinExistence type="predicted"/>
<evidence type="ECO:0008006" key="4">
    <source>
        <dbReference type="Google" id="ProtNLM"/>
    </source>
</evidence>
<accession>F2G3H6</accession>
<feature type="signal peptide" evidence="1">
    <location>
        <begin position="1"/>
        <end position="24"/>
    </location>
</feature>
<keyword evidence="3" id="KW-1185">Reference proteome</keyword>
<gene>
    <name evidence="2" type="ordered locus">MADE_1016225</name>
</gene>
<reference evidence="2 3" key="2">
    <citation type="journal article" date="2015" name="Antonie Van Leeuwenhoek">
        <title>Ecophysiological diversity of a novel member of the genus Alteromonas, and description of Alteromonas mediterranea sp. nov.</title>
        <authorList>
            <person name="Ivanova E.P."/>
            <person name="Lopez-Perez M."/>
            <person name="Zabalos M."/>
            <person name="Nguyen S.H."/>
            <person name="Webb H.K."/>
            <person name="Ryan J."/>
            <person name="Lagutin K."/>
            <person name="Vyssotski M."/>
            <person name="Crawford R.J."/>
            <person name="Rodriguez-Valera F."/>
        </authorList>
    </citation>
    <scope>NUCLEOTIDE SEQUENCE [LARGE SCALE GENOMIC DNA]</scope>
    <source>
        <strain evidence="3">DSM 17117 / CIP 110805 / LMG 28347 / Deep ecotype</strain>
    </source>
</reference>
<organism evidence="2 3">
    <name type="scientific">Alteromonas mediterranea (strain DSM 17117 / CIP 110805 / LMG 28347 / Deep ecotype)</name>
    <dbReference type="NCBI Taxonomy" id="1774373"/>
    <lineage>
        <taxon>Bacteria</taxon>
        <taxon>Pseudomonadati</taxon>
        <taxon>Pseudomonadota</taxon>
        <taxon>Gammaproteobacteria</taxon>
        <taxon>Alteromonadales</taxon>
        <taxon>Alteromonadaceae</taxon>
        <taxon>Alteromonas/Salinimonas group</taxon>
        <taxon>Alteromonas</taxon>
    </lineage>
</organism>
<dbReference type="EMBL" id="CP001103">
    <property type="protein sequence ID" value="AEA99373.1"/>
    <property type="molecule type" value="Genomic_DNA"/>
</dbReference>
<name>F2G3H6_ALTMD</name>
<evidence type="ECO:0000313" key="3">
    <source>
        <dbReference type="Proteomes" id="UP000001870"/>
    </source>
</evidence>
<feature type="chain" id="PRO_5003277238" description="Peptidase" evidence="1">
    <location>
        <begin position="25"/>
        <end position="236"/>
    </location>
</feature>
<dbReference type="Proteomes" id="UP000001870">
    <property type="component" value="Chromosome"/>
</dbReference>
<sequence>MFLTRFLKLFVLVAVGLFSYEAAAGVSIENRELVYEGPISAKNNERAITLYEAAVDKPSTLVITSGGGNVDLGMDLGEFILEHDLDVKVNTFCFSSCANYVFTAGKNKWLGENAILGWHGDAASAYWRDSDINAMVRHLEGEEKSKEWQELRQHYDDITRKSVVREKQFFKRISTDHALLTIGLSKDLVKAAVKQKARGWTVTPALLEKMGVSNIKFISSPWQPKNNPRFPLLILQ</sequence>
<dbReference type="AlphaFoldDB" id="F2G3H6"/>
<evidence type="ECO:0000256" key="1">
    <source>
        <dbReference type="SAM" id="SignalP"/>
    </source>
</evidence>
<dbReference type="HOGENOM" id="CLU_094169_0_0_6"/>
<protein>
    <recommendedName>
        <fullName evidence="4">Peptidase</fullName>
    </recommendedName>
</protein>
<dbReference type="InterPro" id="IPR029045">
    <property type="entry name" value="ClpP/crotonase-like_dom_sf"/>
</dbReference>
<evidence type="ECO:0000313" key="2">
    <source>
        <dbReference type="EMBL" id="AEA99373.1"/>
    </source>
</evidence>
<dbReference type="KEGG" id="amc:MADE_1016225"/>
<dbReference type="Gene3D" id="3.90.226.10">
    <property type="entry name" value="2-enoyl-CoA Hydratase, Chain A, domain 1"/>
    <property type="match status" value="1"/>
</dbReference>
<keyword evidence="1" id="KW-0732">Signal</keyword>
<reference evidence="2 3" key="1">
    <citation type="journal article" date="2008" name="ISME J.">
        <title>Comparative genomics of two ecotypes of the marine planktonic copiotroph Alteromonas macleodii suggests alternative lifestyles associated with different kinds of particulate organic matter.</title>
        <authorList>
            <person name="Ivars-Martinez E."/>
            <person name="Martin-Cuadrado A.B."/>
            <person name="D'Auria G."/>
            <person name="Mira A."/>
            <person name="Ferriera S."/>
            <person name="Johnson J."/>
            <person name="Friedman R."/>
            <person name="Rodriguez-Valera F."/>
        </authorList>
    </citation>
    <scope>NUCLEOTIDE SEQUENCE [LARGE SCALE GENOMIC DNA]</scope>
    <source>
        <strain evidence="3">DSM 17117 / CIP 110805 / LMG 28347 / Deep ecotype</strain>
    </source>
</reference>
<dbReference type="RefSeq" id="WP_012519663.1">
    <property type="nucleotide sequence ID" value="NC_011138.3"/>
</dbReference>